<dbReference type="RefSeq" id="WP_344302084.1">
    <property type="nucleotide sequence ID" value="NZ_BAAAQQ010000002.1"/>
</dbReference>
<sequence length="156" mass="16181">MTGPHPLGDLSPDDLRAAVRAVLRDVLPDGLVAAPTPPAPPAGPQAGQGDVVIGSDGDLTAFVRRVAALCEDPHVRTELQGGRHGFRLADRSETVRASGPGHDGSVTRIDRGAVTERAVVRAAAAGTRLVLGRGAVLTPLARDKARTLGVQIEKER</sequence>
<name>A0ABN2XS87_9ACTN</name>
<evidence type="ECO:0000313" key="1">
    <source>
        <dbReference type="EMBL" id="GAA2115815.1"/>
    </source>
</evidence>
<comment type="caution">
    <text evidence="1">The sequence shown here is derived from an EMBL/GenBank/DDBJ whole genome shotgun (WGS) entry which is preliminary data.</text>
</comment>
<gene>
    <name evidence="1" type="ORF">GCM10009843_05550</name>
</gene>
<accession>A0ABN2XS87</accession>
<proteinExistence type="predicted"/>
<organism evidence="1 2">
    <name type="scientific">Nocardioides bigeumensis</name>
    <dbReference type="NCBI Taxonomy" id="433657"/>
    <lineage>
        <taxon>Bacteria</taxon>
        <taxon>Bacillati</taxon>
        <taxon>Actinomycetota</taxon>
        <taxon>Actinomycetes</taxon>
        <taxon>Propionibacteriales</taxon>
        <taxon>Nocardioidaceae</taxon>
        <taxon>Nocardioides</taxon>
    </lineage>
</organism>
<dbReference type="EMBL" id="BAAAQQ010000002">
    <property type="protein sequence ID" value="GAA2115815.1"/>
    <property type="molecule type" value="Genomic_DNA"/>
</dbReference>
<protein>
    <submittedName>
        <fullName evidence="1">Uncharacterized protein</fullName>
    </submittedName>
</protein>
<evidence type="ECO:0000313" key="2">
    <source>
        <dbReference type="Proteomes" id="UP001500575"/>
    </source>
</evidence>
<keyword evidence="2" id="KW-1185">Reference proteome</keyword>
<dbReference type="Proteomes" id="UP001500575">
    <property type="component" value="Unassembled WGS sequence"/>
</dbReference>
<reference evidence="1 2" key="1">
    <citation type="journal article" date="2019" name="Int. J. Syst. Evol. Microbiol.">
        <title>The Global Catalogue of Microorganisms (GCM) 10K type strain sequencing project: providing services to taxonomists for standard genome sequencing and annotation.</title>
        <authorList>
            <consortium name="The Broad Institute Genomics Platform"/>
            <consortium name="The Broad Institute Genome Sequencing Center for Infectious Disease"/>
            <person name="Wu L."/>
            <person name="Ma J."/>
        </authorList>
    </citation>
    <scope>NUCLEOTIDE SEQUENCE [LARGE SCALE GENOMIC DNA]</scope>
    <source>
        <strain evidence="1 2">JCM 16021</strain>
    </source>
</reference>